<protein>
    <submittedName>
        <fullName evidence="1">Unnamed protein product</fullName>
    </submittedName>
</protein>
<proteinExistence type="predicted"/>
<gene>
    <name evidence="1" type="ORF">Amon02_000626800</name>
</gene>
<sequence length="272" mass="30723">MGNDGGTIPSRREILNFNARKLHKLVGQGLTNTNNSAFKEQNSSRLITTLKYCRLSNKRLSEPIVSDYKGQLFNKEAVVEYLLDKSESGGLKAKPEFSHINSLGDVVEIHLVYDEVKQVISCPLSEISIDLKNESLDDLTKIELCYIVPCGCCMDRFTLHELVELQRNKIKEQGKKTSDSDYLEAMKCPVCGGEFNTRDVVSIGGSNTLRDKRIEELKKLGLRHSLKPIAKKSKKKHKKRKHSDDDNDHKDGKDKKEHDSKKTKVLAPTQTP</sequence>
<evidence type="ECO:0000313" key="2">
    <source>
        <dbReference type="Proteomes" id="UP001165064"/>
    </source>
</evidence>
<name>A0ACB5T957_AMBMO</name>
<evidence type="ECO:0000313" key="1">
    <source>
        <dbReference type="EMBL" id="GME83583.1"/>
    </source>
</evidence>
<dbReference type="EMBL" id="BSXS01004849">
    <property type="protein sequence ID" value="GME83583.1"/>
    <property type="molecule type" value="Genomic_DNA"/>
</dbReference>
<reference evidence="1" key="1">
    <citation type="submission" date="2023-04" db="EMBL/GenBank/DDBJ databases">
        <title>Ambrosiozyma monospora NBRC 10751.</title>
        <authorList>
            <person name="Ichikawa N."/>
            <person name="Sato H."/>
            <person name="Tonouchi N."/>
        </authorList>
    </citation>
    <scope>NUCLEOTIDE SEQUENCE</scope>
    <source>
        <strain evidence="1">NBRC 10751</strain>
    </source>
</reference>
<comment type="caution">
    <text evidence="1">The sequence shown here is derived from an EMBL/GenBank/DDBJ whole genome shotgun (WGS) entry which is preliminary data.</text>
</comment>
<accession>A0ACB5T957</accession>
<organism evidence="1 2">
    <name type="scientific">Ambrosiozyma monospora</name>
    <name type="common">Yeast</name>
    <name type="synonym">Endomycopsis monosporus</name>
    <dbReference type="NCBI Taxonomy" id="43982"/>
    <lineage>
        <taxon>Eukaryota</taxon>
        <taxon>Fungi</taxon>
        <taxon>Dikarya</taxon>
        <taxon>Ascomycota</taxon>
        <taxon>Saccharomycotina</taxon>
        <taxon>Pichiomycetes</taxon>
        <taxon>Pichiales</taxon>
        <taxon>Pichiaceae</taxon>
        <taxon>Ambrosiozyma</taxon>
    </lineage>
</organism>
<keyword evidence="2" id="KW-1185">Reference proteome</keyword>
<dbReference type="Proteomes" id="UP001165064">
    <property type="component" value="Unassembled WGS sequence"/>
</dbReference>